<accession>A0ABV0FWW1</accession>
<dbReference type="Pfam" id="PF11249">
    <property type="entry name" value="DUF3047"/>
    <property type="match status" value="1"/>
</dbReference>
<dbReference type="InterPro" id="IPR021409">
    <property type="entry name" value="DUF3047"/>
</dbReference>
<reference evidence="1 2" key="1">
    <citation type="submission" date="2024-05" db="EMBL/GenBank/DDBJ databases">
        <title>Roseateles sp. DJS-2-20 16S ribosomal RNA gene Genome sequencing and assembly.</title>
        <authorList>
            <person name="Woo H."/>
        </authorList>
    </citation>
    <scope>NUCLEOTIDE SEQUENCE [LARGE SCALE GENOMIC DNA]</scope>
    <source>
        <strain evidence="1 2">DJS-2-20</strain>
    </source>
</reference>
<protein>
    <submittedName>
        <fullName evidence="1">DUF3047 domain-containing protein</fullName>
    </submittedName>
</protein>
<dbReference type="RefSeq" id="WP_347703240.1">
    <property type="nucleotide sequence ID" value="NZ_JBDPZD010000001.1"/>
</dbReference>
<dbReference type="Proteomes" id="UP001495147">
    <property type="component" value="Unassembled WGS sequence"/>
</dbReference>
<evidence type="ECO:0000313" key="2">
    <source>
        <dbReference type="Proteomes" id="UP001495147"/>
    </source>
</evidence>
<organism evidence="1 2">
    <name type="scientific">Roseateles paludis</name>
    <dbReference type="NCBI Taxonomy" id="3145238"/>
    <lineage>
        <taxon>Bacteria</taxon>
        <taxon>Pseudomonadati</taxon>
        <taxon>Pseudomonadota</taxon>
        <taxon>Betaproteobacteria</taxon>
        <taxon>Burkholderiales</taxon>
        <taxon>Sphaerotilaceae</taxon>
        <taxon>Roseateles</taxon>
    </lineage>
</organism>
<proteinExistence type="predicted"/>
<name>A0ABV0FWW1_9BURK</name>
<comment type="caution">
    <text evidence="1">The sequence shown here is derived from an EMBL/GenBank/DDBJ whole genome shotgun (WGS) entry which is preliminary data.</text>
</comment>
<gene>
    <name evidence="1" type="ORF">ABDJ85_02960</name>
</gene>
<evidence type="ECO:0000313" key="1">
    <source>
        <dbReference type="EMBL" id="MEO3690410.1"/>
    </source>
</evidence>
<dbReference type="EMBL" id="JBDPZD010000001">
    <property type="protein sequence ID" value="MEO3690410.1"/>
    <property type="molecule type" value="Genomic_DNA"/>
</dbReference>
<keyword evidence="2" id="KW-1185">Reference proteome</keyword>
<sequence>MVSLALLLAAQLVAASWGEDAGWREVKFGSLKGNRFEARAASGDEPARLVIDSQASMSLWARPVSVDLAQTPVLCWRWRVSHALKSADMATKAGDDYAARVYVAFSLPRESLDWGTRTKLALARKIYGDTVPDAALNYVWDNRNAEGHSAPNAYTAQTRMVVQRTGAAQAGRWVHECRDLRADAAKWLPPGAKPVMLAVAADTDNTGEQVTAEFAEISLHAADPRAGQP</sequence>